<accession>A0A1I5PKE9</accession>
<organism evidence="3 4">
    <name type="scientific">Pseudarcicella hirudinis</name>
    <dbReference type="NCBI Taxonomy" id="1079859"/>
    <lineage>
        <taxon>Bacteria</taxon>
        <taxon>Pseudomonadati</taxon>
        <taxon>Bacteroidota</taxon>
        <taxon>Cytophagia</taxon>
        <taxon>Cytophagales</taxon>
        <taxon>Flectobacillaceae</taxon>
        <taxon>Pseudarcicella</taxon>
    </lineage>
</organism>
<keyword evidence="1" id="KW-0597">Phosphoprotein</keyword>
<dbReference type="InterPro" id="IPR052893">
    <property type="entry name" value="TCS_response_regulator"/>
</dbReference>
<evidence type="ECO:0000259" key="2">
    <source>
        <dbReference type="PROSITE" id="PS50110"/>
    </source>
</evidence>
<dbReference type="PANTHER" id="PTHR44520:SF2">
    <property type="entry name" value="RESPONSE REGULATOR RCP1"/>
    <property type="match status" value="1"/>
</dbReference>
<reference evidence="3 4" key="1">
    <citation type="submission" date="2016-10" db="EMBL/GenBank/DDBJ databases">
        <authorList>
            <person name="de Groot N.N."/>
        </authorList>
    </citation>
    <scope>NUCLEOTIDE SEQUENCE [LARGE SCALE GENOMIC DNA]</scope>
    <source>
        <strain evidence="4">E92,LMG 26720,CCM 7988</strain>
    </source>
</reference>
<evidence type="ECO:0000313" key="3">
    <source>
        <dbReference type="EMBL" id="SFP34564.1"/>
    </source>
</evidence>
<feature type="domain" description="Response regulatory" evidence="2">
    <location>
        <begin position="4"/>
        <end position="136"/>
    </location>
</feature>
<feature type="modified residue" description="4-aspartylphosphate" evidence="1">
    <location>
        <position position="66"/>
    </location>
</feature>
<sequence length="143" mass="16504">MIEKVLLVEDDNITITLCELAIKKFDFAKEVHSSRNGKEALDYFSDCLKRKKKGEESEAPPLIFLDLNMPVLNGWDFLDEYLKKFAKDFPKTRVAILSSTIDPNDFSRASKYDIVVEFISKPLTMRVLTELKKNSSISQYFPE</sequence>
<dbReference type="PANTHER" id="PTHR44520">
    <property type="entry name" value="RESPONSE REGULATOR RCP1-RELATED"/>
    <property type="match status" value="1"/>
</dbReference>
<dbReference type="Proteomes" id="UP000199306">
    <property type="component" value="Unassembled WGS sequence"/>
</dbReference>
<dbReference type="RefSeq" id="WP_092013499.1">
    <property type="nucleotide sequence ID" value="NZ_FOXH01000002.1"/>
</dbReference>
<dbReference type="EMBL" id="FOXH01000002">
    <property type="protein sequence ID" value="SFP34564.1"/>
    <property type="molecule type" value="Genomic_DNA"/>
</dbReference>
<dbReference type="OrthoDB" id="1524091at2"/>
<dbReference type="InterPro" id="IPR001789">
    <property type="entry name" value="Sig_transdc_resp-reg_receiver"/>
</dbReference>
<dbReference type="Gene3D" id="3.40.50.2300">
    <property type="match status" value="1"/>
</dbReference>
<evidence type="ECO:0000313" key="4">
    <source>
        <dbReference type="Proteomes" id="UP000199306"/>
    </source>
</evidence>
<dbReference type="Pfam" id="PF00072">
    <property type="entry name" value="Response_reg"/>
    <property type="match status" value="1"/>
</dbReference>
<dbReference type="PROSITE" id="PS50110">
    <property type="entry name" value="RESPONSE_REGULATORY"/>
    <property type="match status" value="1"/>
</dbReference>
<dbReference type="GO" id="GO:0000160">
    <property type="term" value="P:phosphorelay signal transduction system"/>
    <property type="evidence" value="ECO:0007669"/>
    <property type="project" value="InterPro"/>
</dbReference>
<protein>
    <submittedName>
        <fullName evidence="3">Response regulator receiver domain-containing protein</fullName>
    </submittedName>
</protein>
<dbReference type="SMART" id="SM00448">
    <property type="entry name" value="REC"/>
    <property type="match status" value="1"/>
</dbReference>
<keyword evidence="4" id="KW-1185">Reference proteome</keyword>
<evidence type="ECO:0000256" key="1">
    <source>
        <dbReference type="PROSITE-ProRule" id="PRU00169"/>
    </source>
</evidence>
<gene>
    <name evidence="3" type="ORF">SAMN04515674_102522</name>
</gene>
<dbReference type="AlphaFoldDB" id="A0A1I5PKE9"/>
<dbReference type="STRING" id="1079859.SAMN04515674_102522"/>
<proteinExistence type="predicted"/>
<dbReference type="InterPro" id="IPR011006">
    <property type="entry name" value="CheY-like_superfamily"/>
</dbReference>
<name>A0A1I5PKE9_9BACT</name>
<dbReference type="SUPFAM" id="SSF52172">
    <property type="entry name" value="CheY-like"/>
    <property type="match status" value="1"/>
</dbReference>